<evidence type="ECO:0000313" key="9">
    <source>
        <dbReference type="Proteomes" id="UP000005089"/>
    </source>
</evidence>
<keyword evidence="3 6" id="KW-0812">Transmembrane</keyword>
<dbReference type="Proteomes" id="UP000005089">
    <property type="component" value="Unassembled WGS sequence"/>
</dbReference>
<reference evidence="8 9" key="1">
    <citation type="submission" date="2009-02" db="EMBL/GenBank/DDBJ databases">
        <title>The Genome Sequence of Oxalobacter formigenes OXCC13.</title>
        <authorList>
            <consortium name="The Broad Institute Genome Sequencing Platform"/>
            <person name="Ward D."/>
            <person name="Young S.K."/>
            <person name="Kodira C.D."/>
            <person name="Zeng Q."/>
            <person name="Koehrsen M."/>
            <person name="Alvarado L."/>
            <person name="Berlin A."/>
            <person name="Borenstein D."/>
            <person name="Chen Z."/>
            <person name="Engels R."/>
            <person name="Freedman E."/>
            <person name="Gellesch M."/>
            <person name="Goldberg J."/>
            <person name="Griggs A."/>
            <person name="Gujja S."/>
            <person name="Heiman D."/>
            <person name="Hepburn T."/>
            <person name="Howarth C."/>
            <person name="Jen D."/>
            <person name="Larson L."/>
            <person name="Lewis B."/>
            <person name="Mehta T."/>
            <person name="Park D."/>
            <person name="Pearson M."/>
            <person name="Roberts A."/>
            <person name="Saif S."/>
            <person name="Shea T."/>
            <person name="Shenoy N."/>
            <person name="Sisk P."/>
            <person name="Stolte C."/>
            <person name="Sykes S."/>
            <person name="Walk T."/>
            <person name="White J."/>
            <person name="Yandava C."/>
            <person name="Allison M.J."/>
            <person name="Lander E."/>
            <person name="Nusbaum C."/>
            <person name="Galagan J."/>
            <person name="Birren B."/>
        </authorList>
    </citation>
    <scope>NUCLEOTIDE SEQUENCE [LARGE SCALE GENOMIC DNA]</scope>
    <source>
        <strain evidence="8 9">OXCC13</strain>
    </source>
</reference>
<dbReference type="InterPro" id="IPR000620">
    <property type="entry name" value="EamA_dom"/>
</dbReference>
<evidence type="ECO:0000256" key="5">
    <source>
        <dbReference type="ARBA" id="ARBA00023136"/>
    </source>
</evidence>
<feature type="transmembrane region" description="Helical" evidence="6">
    <location>
        <begin position="276"/>
        <end position="295"/>
    </location>
</feature>
<evidence type="ECO:0000256" key="1">
    <source>
        <dbReference type="ARBA" id="ARBA00004141"/>
    </source>
</evidence>
<keyword evidence="5 6" id="KW-0472">Membrane</keyword>
<dbReference type="InterPro" id="IPR037185">
    <property type="entry name" value="EmrE-like"/>
</dbReference>
<dbReference type="SUPFAM" id="SSF103481">
    <property type="entry name" value="Multidrug resistance efflux transporter EmrE"/>
    <property type="match status" value="2"/>
</dbReference>
<organism evidence="8 9">
    <name type="scientific">Oxalobacter formigenes OXCC13</name>
    <dbReference type="NCBI Taxonomy" id="556269"/>
    <lineage>
        <taxon>Bacteria</taxon>
        <taxon>Pseudomonadati</taxon>
        <taxon>Pseudomonadota</taxon>
        <taxon>Betaproteobacteria</taxon>
        <taxon>Burkholderiales</taxon>
        <taxon>Oxalobacteraceae</taxon>
        <taxon>Oxalobacter</taxon>
    </lineage>
</organism>
<feature type="transmembrane region" description="Helical" evidence="6">
    <location>
        <begin position="127"/>
        <end position="144"/>
    </location>
</feature>
<dbReference type="Pfam" id="PF00892">
    <property type="entry name" value="EamA"/>
    <property type="match status" value="2"/>
</dbReference>
<feature type="transmembrane region" description="Helical" evidence="6">
    <location>
        <begin position="12"/>
        <end position="33"/>
    </location>
</feature>
<dbReference type="PANTHER" id="PTHR32322">
    <property type="entry name" value="INNER MEMBRANE TRANSPORTER"/>
    <property type="match status" value="1"/>
</dbReference>
<feature type="transmembrane region" description="Helical" evidence="6">
    <location>
        <begin position="156"/>
        <end position="179"/>
    </location>
</feature>
<dbReference type="GeneID" id="77135168"/>
<feature type="transmembrane region" description="Helical" evidence="6">
    <location>
        <begin position="69"/>
        <end position="88"/>
    </location>
</feature>
<feature type="domain" description="EamA" evidence="7">
    <location>
        <begin position="158"/>
        <end position="293"/>
    </location>
</feature>
<feature type="transmembrane region" description="Helical" evidence="6">
    <location>
        <begin position="251"/>
        <end position="270"/>
    </location>
</feature>
<feature type="domain" description="EamA" evidence="7">
    <location>
        <begin position="12"/>
        <end position="143"/>
    </location>
</feature>
<dbReference type="PANTHER" id="PTHR32322:SF2">
    <property type="entry name" value="EAMA DOMAIN-CONTAINING PROTEIN"/>
    <property type="match status" value="1"/>
</dbReference>
<dbReference type="EMBL" id="GG658170">
    <property type="protein sequence ID" value="EEO29842.1"/>
    <property type="molecule type" value="Genomic_DNA"/>
</dbReference>
<evidence type="ECO:0000256" key="6">
    <source>
        <dbReference type="SAM" id="Phobius"/>
    </source>
</evidence>
<keyword evidence="4 6" id="KW-1133">Transmembrane helix</keyword>
<dbReference type="GO" id="GO:0016020">
    <property type="term" value="C:membrane"/>
    <property type="evidence" value="ECO:0007669"/>
    <property type="project" value="UniProtKB-SubCell"/>
</dbReference>
<dbReference type="AlphaFoldDB" id="C3X9G6"/>
<comment type="similarity">
    <text evidence="2">Belongs to the EamA transporter family.</text>
</comment>
<evidence type="ECO:0000259" key="7">
    <source>
        <dbReference type="Pfam" id="PF00892"/>
    </source>
</evidence>
<feature type="transmembrane region" description="Helical" evidence="6">
    <location>
        <begin position="94"/>
        <end position="115"/>
    </location>
</feature>
<evidence type="ECO:0000256" key="3">
    <source>
        <dbReference type="ARBA" id="ARBA00022692"/>
    </source>
</evidence>
<dbReference type="InterPro" id="IPR050638">
    <property type="entry name" value="AA-Vitamin_Transporters"/>
</dbReference>
<evidence type="ECO:0000256" key="4">
    <source>
        <dbReference type="ARBA" id="ARBA00022989"/>
    </source>
</evidence>
<keyword evidence="9" id="KW-1185">Reference proteome</keyword>
<dbReference type="eggNOG" id="COG0697">
    <property type="taxonomic scope" value="Bacteria"/>
</dbReference>
<feature type="transmembrane region" description="Helical" evidence="6">
    <location>
        <begin position="39"/>
        <end position="57"/>
    </location>
</feature>
<dbReference type="OrthoDB" id="184388at2"/>
<protein>
    <submittedName>
        <fullName evidence="8">Putative membrane protein</fullName>
    </submittedName>
</protein>
<accession>C3X9G6</accession>
<comment type="subcellular location">
    <subcellularLocation>
        <location evidence="1">Membrane</location>
        <topology evidence="1">Multi-pass membrane protein</topology>
    </subcellularLocation>
</comment>
<sequence length="318" mass="34544">MNRRIPLDGKATVLMLLLCTIWGLQQIALKAAAPDMAPILQIGLRSGVAAILVGLFLRFKGLSLLPERSALPAGVLAGALFSLEYLLAGEGLRHTSAAHMSVMLYTAPVFAALGLHFRIPEERLNPIQWSGILVAFGGVVIMFYDPASAGPSVNDMIWGDFLGLLAAMSWGATTVVIRTSKLADVPSAQTVMIQLICAVVILLTACVLFGNTSFNPTEILWVSLGYQTVIVCFFSFLVWFWLLRVYLASRLGVLSFLTPVFGVIFGVLLLNETVDVRFIAGALCTLSGIVLVSAWDMVKRFFNKKPAIVINRGNEIKR</sequence>
<dbReference type="HOGENOM" id="CLU_033863_12_0_4"/>
<feature type="transmembrane region" description="Helical" evidence="6">
    <location>
        <begin position="219"/>
        <end position="242"/>
    </location>
</feature>
<evidence type="ECO:0000256" key="2">
    <source>
        <dbReference type="ARBA" id="ARBA00007362"/>
    </source>
</evidence>
<gene>
    <name evidence="8" type="ORF">OFBG_00870</name>
</gene>
<feature type="transmembrane region" description="Helical" evidence="6">
    <location>
        <begin position="191"/>
        <end position="213"/>
    </location>
</feature>
<proteinExistence type="inferred from homology"/>
<dbReference type="RefSeq" id="WP_005880603.1">
    <property type="nucleotide sequence ID" value="NZ_CP019430.1"/>
</dbReference>
<dbReference type="STRING" id="847.BRW83_1286"/>
<evidence type="ECO:0000313" key="8">
    <source>
        <dbReference type="EMBL" id="EEO29842.1"/>
    </source>
</evidence>
<name>C3X9G6_OXAFO</name>